<dbReference type="SUPFAM" id="SSF52833">
    <property type="entry name" value="Thioredoxin-like"/>
    <property type="match status" value="1"/>
</dbReference>
<evidence type="ECO:0000313" key="8">
    <source>
        <dbReference type="Proteomes" id="UP000199249"/>
    </source>
</evidence>
<dbReference type="GO" id="GO:0030313">
    <property type="term" value="C:cell envelope"/>
    <property type="evidence" value="ECO:0007669"/>
    <property type="project" value="UniProtKB-SubCell"/>
</dbReference>
<keyword evidence="5" id="KW-0732">Signal</keyword>
<dbReference type="OrthoDB" id="6399635at2"/>
<evidence type="ECO:0000256" key="5">
    <source>
        <dbReference type="SAM" id="SignalP"/>
    </source>
</evidence>
<evidence type="ECO:0000259" key="6">
    <source>
        <dbReference type="PROSITE" id="PS51352"/>
    </source>
</evidence>
<dbReference type="GO" id="GO:0016209">
    <property type="term" value="F:antioxidant activity"/>
    <property type="evidence" value="ECO:0007669"/>
    <property type="project" value="InterPro"/>
</dbReference>
<gene>
    <name evidence="7" type="ORF">SAMN04488069_11158</name>
</gene>
<dbReference type="RefSeq" id="WP_092741962.1">
    <property type="nucleotide sequence ID" value="NZ_FNOV01000011.1"/>
</dbReference>
<dbReference type="InterPro" id="IPR050553">
    <property type="entry name" value="Thioredoxin_ResA/DsbE_sf"/>
</dbReference>
<dbReference type="AlphaFoldDB" id="A0A1H3LNU1"/>
<dbReference type="Gene3D" id="3.40.30.10">
    <property type="entry name" value="Glutaredoxin"/>
    <property type="match status" value="1"/>
</dbReference>
<evidence type="ECO:0000256" key="4">
    <source>
        <dbReference type="ARBA" id="ARBA00023284"/>
    </source>
</evidence>
<feature type="domain" description="Thioredoxin" evidence="6">
    <location>
        <begin position="34"/>
        <end position="171"/>
    </location>
</feature>
<dbReference type="InterPro" id="IPR013766">
    <property type="entry name" value="Thioredoxin_domain"/>
</dbReference>
<dbReference type="Pfam" id="PF00578">
    <property type="entry name" value="AhpC-TSA"/>
    <property type="match status" value="1"/>
</dbReference>
<dbReference type="STRING" id="651662.SAMN04488069_11158"/>
<dbReference type="GO" id="GO:0017004">
    <property type="term" value="P:cytochrome complex assembly"/>
    <property type="evidence" value="ECO:0007669"/>
    <property type="project" value="UniProtKB-KW"/>
</dbReference>
<evidence type="ECO:0000256" key="1">
    <source>
        <dbReference type="ARBA" id="ARBA00004196"/>
    </source>
</evidence>
<reference evidence="8" key="1">
    <citation type="submission" date="2016-10" db="EMBL/GenBank/DDBJ databases">
        <authorList>
            <person name="Varghese N."/>
            <person name="Submissions S."/>
        </authorList>
    </citation>
    <scope>NUCLEOTIDE SEQUENCE [LARGE SCALE GENOMIC DNA]</scope>
    <source>
        <strain evidence="8">CGMCC 1.8975</strain>
    </source>
</reference>
<dbReference type="EMBL" id="FNOV01000011">
    <property type="protein sequence ID" value="SDY65799.1"/>
    <property type="molecule type" value="Genomic_DNA"/>
</dbReference>
<comment type="subcellular location">
    <subcellularLocation>
        <location evidence="1">Cell envelope</location>
    </subcellularLocation>
</comment>
<evidence type="ECO:0000313" key="7">
    <source>
        <dbReference type="EMBL" id="SDY65799.1"/>
    </source>
</evidence>
<organism evidence="7 8">
    <name type="scientific">Hymenobacter psychrophilus</name>
    <dbReference type="NCBI Taxonomy" id="651662"/>
    <lineage>
        <taxon>Bacteria</taxon>
        <taxon>Pseudomonadati</taxon>
        <taxon>Bacteroidota</taxon>
        <taxon>Cytophagia</taxon>
        <taxon>Cytophagales</taxon>
        <taxon>Hymenobacteraceae</taxon>
        <taxon>Hymenobacter</taxon>
    </lineage>
</organism>
<feature type="chain" id="PRO_5011707991" evidence="5">
    <location>
        <begin position="22"/>
        <end position="171"/>
    </location>
</feature>
<protein>
    <submittedName>
        <fullName evidence="7">Peroxiredoxin</fullName>
    </submittedName>
</protein>
<evidence type="ECO:0000256" key="3">
    <source>
        <dbReference type="ARBA" id="ARBA00023157"/>
    </source>
</evidence>
<dbReference type="PROSITE" id="PS51352">
    <property type="entry name" value="THIOREDOXIN_2"/>
    <property type="match status" value="1"/>
</dbReference>
<feature type="signal peptide" evidence="5">
    <location>
        <begin position="1"/>
        <end position="21"/>
    </location>
</feature>
<dbReference type="InterPro" id="IPR036249">
    <property type="entry name" value="Thioredoxin-like_sf"/>
</dbReference>
<keyword evidence="8" id="KW-1185">Reference proteome</keyword>
<keyword evidence="3" id="KW-1015">Disulfide bond</keyword>
<dbReference type="GO" id="GO:0016491">
    <property type="term" value="F:oxidoreductase activity"/>
    <property type="evidence" value="ECO:0007669"/>
    <property type="project" value="InterPro"/>
</dbReference>
<dbReference type="InterPro" id="IPR000866">
    <property type="entry name" value="AhpC/TSA"/>
</dbReference>
<dbReference type="Proteomes" id="UP000199249">
    <property type="component" value="Unassembled WGS sequence"/>
</dbReference>
<sequence>MRGYYPGFFLFLLLGSCQRIGAPATPGAATQNRRDTRPASPDFTLPTAADKQLVLSSLRGSYVLLDFRAAGCAECQAENANLRKLYSQFYHRGLVIVSVWQTADPAAWRATVAAEALPWSQVLDSSGEAARAYEVSQQPTAVLLDPQGYELARNLQGRDLGQKISEYIPLD</sequence>
<dbReference type="PANTHER" id="PTHR42852:SF6">
    <property type="entry name" value="THIOL:DISULFIDE INTERCHANGE PROTEIN DSBE"/>
    <property type="match status" value="1"/>
</dbReference>
<dbReference type="PROSITE" id="PS51257">
    <property type="entry name" value="PROKAR_LIPOPROTEIN"/>
    <property type="match status" value="1"/>
</dbReference>
<dbReference type="PANTHER" id="PTHR42852">
    <property type="entry name" value="THIOL:DISULFIDE INTERCHANGE PROTEIN DSBE"/>
    <property type="match status" value="1"/>
</dbReference>
<dbReference type="CDD" id="cd02966">
    <property type="entry name" value="TlpA_like_family"/>
    <property type="match status" value="1"/>
</dbReference>
<proteinExistence type="predicted"/>
<evidence type="ECO:0000256" key="2">
    <source>
        <dbReference type="ARBA" id="ARBA00022748"/>
    </source>
</evidence>
<name>A0A1H3LNU1_9BACT</name>
<accession>A0A1H3LNU1</accession>
<keyword evidence="2" id="KW-0201">Cytochrome c-type biogenesis</keyword>
<keyword evidence="4" id="KW-0676">Redox-active center</keyword>